<dbReference type="AlphaFoldDB" id="A0AAD3Y330"/>
<evidence type="ECO:0000256" key="5">
    <source>
        <dbReference type="ARBA" id="ARBA00023279"/>
    </source>
</evidence>
<comment type="similarity">
    <text evidence="8">Belongs to the plant egg cell-secreted peptide family.</text>
</comment>
<feature type="signal peptide" evidence="10">
    <location>
        <begin position="1"/>
        <end position="28"/>
    </location>
</feature>
<dbReference type="InterPro" id="IPR044711">
    <property type="entry name" value="EC11-15"/>
</dbReference>
<name>A0AAD3Y330_NEPGR</name>
<feature type="region of interest" description="Disordered" evidence="9">
    <location>
        <begin position="118"/>
        <end position="143"/>
    </location>
</feature>
<evidence type="ECO:0000256" key="10">
    <source>
        <dbReference type="SAM" id="SignalP"/>
    </source>
</evidence>
<feature type="compositionally biased region" description="Low complexity" evidence="9">
    <location>
        <begin position="119"/>
        <end position="129"/>
    </location>
</feature>
<evidence type="ECO:0000313" key="13">
    <source>
        <dbReference type="Proteomes" id="UP001279734"/>
    </source>
</evidence>
<evidence type="ECO:0000256" key="8">
    <source>
        <dbReference type="ARBA" id="ARBA00034484"/>
    </source>
</evidence>
<accession>A0AAD3Y330</accession>
<evidence type="ECO:0000256" key="1">
    <source>
        <dbReference type="ARBA" id="ARBA00004541"/>
    </source>
</evidence>
<evidence type="ECO:0000259" key="11">
    <source>
        <dbReference type="Pfam" id="PF05617"/>
    </source>
</evidence>
<organism evidence="12 13">
    <name type="scientific">Nepenthes gracilis</name>
    <name type="common">Slender pitcher plant</name>
    <dbReference type="NCBI Taxonomy" id="150966"/>
    <lineage>
        <taxon>Eukaryota</taxon>
        <taxon>Viridiplantae</taxon>
        <taxon>Streptophyta</taxon>
        <taxon>Embryophyta</taxon>
        <taxon>Tracheophyta</taxon>
        <taxon>Spermatophyta</taxon>
        <taxon>Magnoliopsida</taxon>
        <taxon>eudicotyledons</taxon>
        <taxon>Gunneridae</taxon>
        <taxon>Pentapetalae</taxon>
        <taxon>Caryophyllales</taxon>
        <taxon>Nepenthaceae</taxon>
        <taxon>Nepenthes</taxon>
    </lineage>
</organism>
<gene>
    <name evidence="12" type="ORF">Nepgr_026969</name>
</gene>
<dbReference type="Pfam" id="PF05617">
    <property type="entry name" value="Prolamin_like"/>
    <property type="match status" value="1"/>
</dbReference>
<evidence type="ECO:0000256" key="2">
    <source>
        <dbReference type="ARBA" id="ARBA00004613"/>
    </source>
</evidence>
<dbReference type="GO" id="GO:0009567">
    <property type="term" value="P:double fertilization forming a zygote and endosperm"/>
    <property type="evidence" value="ECO:0007669"/>
    <property type="project" value="InterPro"/>
</dbReference>
<dbReference type="GO" id="GO:0080155">
    <property type="term" value="P:regulation of double fertilization forming a zygote and endosperm"/>
    <property type="evidence" value="ECO:0007669"/>
    <property type="project" value="UniProtKB-ARBA"/>
</dbReference>
<dbReference type="PANTHER" id="PTHR35293:SF1">
    <property type="entry name" value="EGG CELL-SECRETED PROTEIN 1.5"/>
    <property type="match status" value="1"/>
</dbReference>
<protein>
    <recommendedName>
        <fullName evidence="11">Prolamin-like domain-containing protein</fullName>
    </recommendedName>
</protein>
<keyword evidence="5" id="KW-0278">Fertilization</keyword>
<comment type="function">
    <text evidence="7">Involved in the regulation of gamete interactions during the double fertilization and to prevent multiple-pollen tube attraction; mediates the redistribution of the gamete fusogen HAP2/GCS1 to the cell surface after secretion upon sperm arrival.</text>
</comment>
<evidence type="ECO:0000256" key="7">
    <source>
        <dbReference type="ARBA" id="ARBA00034457"/>
    </source>
</evidence>
<comment type="subcellular location">
    <subcellularLocation>
        <location evidence="1">Cytoplasmic vesicle</location>
    </subcellularLocation>
    <subcellularLocation>
        <location evidence="2">Secreted</location>
    </subcellularLocation>
</comment>
<dbReference type="EMBL" id="BSYO01000029">
    <property type="protein sequence ID" value="GMH25126.1"/>
    <property type="molecule type" value="Genomic_DNA"/>
</dbReference>
<dbReference type="PANTHER" id="PTHR35293">
    <property type="entry name" value="EGG CELL-SECRETED PROTEIN 1.5"/>
    <property type="match status" value="1"/>
</dbReference>
<keyword evidence="13" id="KW-1185">Reference proteome</keyword>
<dbReference type="Proteomes" id="UP001279734">
    <property type="component" value="Unassembled WGS sequence"/>
</dbReference>
<reference evidence="12" key="1">
    <citation type="submission" date="2023-05" db="EMBL/GenBank/DDBJ databases">
        <title>Nepenthes gracilis genome sequencing.</title>
        <authorList>
            <person name="Fukushima K."/>
        </authorList>
    </citation>
    <scope>NUCLEOTIDE SEQUENCE</scope>
    <source>
        <strain evidence="12">SING2019-196</strain>
    </source>
</reference>
<keyword evidence="4 10" id="KW-0732">Signal</keyword>
<evidence type="ECO:0000256" key="9">
    <source>
        <dbReference type="SAM" id="MobiDB-lite"/>
    </source>
</evidence>
<evidence type="ECO:0000256" key="4">
    <source>
        <dbReference type="ARBA" id="ARBA00022729"/>
    </source>
</evidence>
<evidence type="ECO:0000313" key="12">
    <source>
        <dbReference type="EMBL" id="GMH25126.1"/>
    </source>
</evidence>
<evidence type="ECO:0000256" key="3">
    <source>
        <dbReference type="ARBA" id="ARBA00022525"/>
    </source>
</evidence>
<dbReference type="InterPro" id="IPR008502">
    <property type="entry name" value="Prolamin-like"/>
</dbReference>
<keyword evidence="6" id="KW-0968">Cytoplasmic vesicle</keyword>
<feature type="chain" id="PRO_5042136777" description="Prolamin-like domain-containing protein" evidence="10">
    <location>
        <begin position="29"/>
        <end position="143"/>
    </location>
</feature>
<dbReference type="GO" id="GO:0005576">
    <property type="term" value="C:extracellular region"/>
    <property type="evidence" value="ECO:0007669"/>
    <property type="project" value="UniProtKB-SubCell"/>
</dbReference>
<comment type="caution">
    <text evidence="12">The sequence shown here is derived from an EMBL/GenBank/DDBJ whole genome shotgun (WGS) entry which is preliminary data.</text>
</comment>
<keyword evidence="3" id="KW-0964">Secreted</keyword>
<evidence type="ECO:0000256" key="6">
    <source>
        <dbReference type="ARBA" id="ARBA00023329"/>
    </source>
</evidence>
<dbReference type="GO" id="GO:0031410">
    <property type="term" value="C:cytoplasmic vesicle"/>
    <property type="evidence" value="ECO:0007669"/>
    <property type="project" value="UniProtKB-SubCell"/>
</dbReference>
<feature type="domain" description="Prolamin-like" evidence="11">
    <location>
        <begin position="49"/>
        <end position="113"/>
    </location>
</feature>
<proteinExistence type="inferred from homology"/>
<dbReference type="GO" id="GO:2000008">
    <property type="term" value="P:regulation of protein localization to cell surface"/>
    <property type="evidence" value="ECO:0007669"/>
    <property type="project" value="UniProtKB-ARBA"/>
</dbReference>
<sequence>MASSSNTLLTILAWALLALSTSAPRLQARPLGPEDSTLPSRLRLDESTNCWNSLFELQSCTGEVIQFFYNGETYLGPNCCRAIRIIEHNCWPALLGSLGFTPEEGAILRGYCDAEEESSSSLSESTSTSAKPAAIDPLHLTNP</sequence>